<organism evidence="1 2">
    <name type="scientific">Parvularcula mediterranea</name>
    <dbReference type="NCBI Taxonomy" id="2732508"/>
    <lineage>
        <taxon>Bacteria</taxon>
        <taxon>Pseudomonadati</taxon>
        <taxon>Pseudomonadota</taxon>
        <taxon>Alphaproteobacteria</taxon>
        <taxon>Parvularculales</taxon>
        <taxon>Parvularculaceae</taxon>
        <taxon>Parvularcula</taxon>
    </lineage>
</organism>
<dbReference type="EMBL" id="JABFCX010000003">
    <property type="protein sequence ID" value="NNU17658.1"/>
    <property type="molecule type" value="Genomic_DNA"/>
</dbReference>
<evidence type="ECO:0000313" key="1">
    <source>
        <dbReference type="EMBL" id="NNU17658.1"/>
    </source>
</evidence>
<name>A0A7Y3RP55_9PROT</name>
<dbReference type="Gene3D" id="1.20.910.10">
    <property type="entry name" value="Heme oxygenase-like"/>
    <property type="match status" value="1"/>
</dbReference>
<keyword evidence="2" id="KW-1185">Reference proteome</keyword>
<accession>A0A7Y3RP55</accession>
<evidence type="ECO:0000313" key="2">
    <source>
        <dbReference type="Proteomes" id="UP000536835"/>
    </source>
</evidence>
<dbReference type="InterPro" id="IPR016084">
    <property type="entry name" value="Haem_Oase-like_multi-hlx"/>
</dbReference>
<gene>
    <name evidence="1" type="ORF">HK107_15105</name>
</gene>
<dbReference type="Proteomes" id="UP000536835">
    <property type="component" value="Unassembled WGS sequence"/>
</dbReference>
<dbReference type="CDD" id="cd19166">
    <property type="entry name" value="HemeO-bac"/>
    <property type="match status" value="1"/>
</dbReference>
<protein>
    <submittedName>
        <fullName evidence="1">Biliverdin-producing heme oxygenase</fullName>
    </submittedName>
</protein>
<proteinExistence type="predicted"/>
<dbReference type="SUPFAM" id="SSF48613">
    <property type="entry name" value="Heme oxygenase-like"/>
    <property type="match status" value="1"/>
</dbReference>
<comment type="caution">
    <text evidence="1">The sequence shown here is derived from an EMBL/GenBank/DDBJ whole genome shotgun (WGS) entry which is preliminary data.</text>
</comment>
<dbReference type="AlphaFoldDB" id="A0A7Y3RP55"/>
<sequence length="183" mass="20309">MADRTKTLRDLLRAGTREEHERVDAAFSELDLADAEDFAAFLKAHHAALSVMEAALEGALELPALPARLRLIEADLEAMGDCAEQPSGERFGHHLMGAAYVIAGSALGTEVLRRRWAEAPEAKVALAHRFINDERLAAYWREMRPLLASQVPEKEEEAILEGAKETFALYARSLARVRSRPHI</sequence>
<dbReference type="RefSeq" id="WP_173201286.1">
    <property type="nucleotide sequence ID" value="NZ_JABFCX010000003.1"/>
</dbReference>
<reference evidence="1 2" key="1">
    <citation type="submission" date="2020-05" db="EMBL/GenBank/DDBJ databases">
        <title>Parvularcula mediterraneae sp. nov., isolated from polypropylene straw from shallow seawater of the seashore of Laganas in Zakynthos island, Greece.</title>
        <authorList>
            <person name="Szabo I."/>
            <person name="Al-Omari J."/>
            <person name="Rado J."/>
            <person name="Szerdahelyi G.S."/>
        </authorList>
    </citation>
    <scope>NUCLEOTIDE SEQUENCE [LARGE SCALE GENOMIC DNA]</scope>
    <source>
        <strain evidence="1 2">ZS-1/3</strain>
    </source>
</reference>